<dbReference type="EMBL" id="CP055902">
    <property type="protein sequence ID" value="QKX61980.1"/>
    <property type="molecule type" value="Genomic_DNA"/>
</dbReference>
<protein>
    <submittedName>
        <fullName evidence="4">Uncharacterized protein</fullName>
    </submittedName>
</protein>
<dbReference type="GeneID" id="55996620"/>
<organism evidence="4 5">
    <name type="scientific">Talaromyces rugulosus</name>
    <name type="common">Penicillium rugulosum</name>
    <dbReference type="NCBI Taxonomy" id="121627"/>
    <lineage>
        <taxon>Eukaryota</taxon>
        <taxon>Fungi</taxon>
        <taxon>Dikarya</taxon>
        <taxon>Ascomycota</taxon>
        <taxon>Pezizomycotina</taxon>
        <taxon>Eurotiomycetes</taxon>
        <taxon>Eurotiomycetidae</taxon>
        <taxon>Eurotiales</taxon>
        <taxon>Trichocomaceae</taxon>
        <taxon>Talaromyces</taxon>
        <taxon>Talaromyces sect. Islandici</taxon>
    </lineage>
</organism>
<keyword evidence="2" id="KW-0521">NADP</keyword>
<dbReference type="RefSeq" id="XP_035348154.1">
    <property type="nucleotide sequence ID" value="XM_035492261.1"/>
</dbReference>
<proteinExistence type="inferred from homology"/>
<dbReference type="KEGG" id="trg:TRUGW13939_09136"/>
<comment type="similarity">
    <text evidence="1">Belongs to the short-chain dehydrogenases/reductases (SDR) family.</text>
</comment>
<dbReference type="AlphaFoldDB" id="A0A7H8R6J2"/>
<gene>
    <name evidence="4" type="ORF">TRUGW13939_09136</name>
</gene>
<dbReference type="InterPro" id="IPR036291">
    <property type="entry name" value="NAD(P)-bd_dom_sf"/>
</dbReference>
<sequence>MFTQAKSETSYLTFLELRKHKMARFDGKTVVVTGAGSGIGREVSLCFATEGATVIALDISCPMPFEESNIHYRKHDVRLEEDWNSLVTELSTKEGADCLVNSAGIMDYAPLDEVDLSSWRRTMAVDLDGVMLGMRAIIPLMKERGGSIVNISSVWGLVAVSGCAAYHAAKAAVTHLTRNAAVTYAPHNIRANAIHPGIIATPLVLKQPDEFNQAMISRTPLGRMGKPVEIAKCVLFMASDDASFMTGAAIAVDGGWTAQ</sequence>
<evidence type="ECO:0000256" key="2">
    <source>
        <dbReference type="ARBA" id="ARBA00022857"/>
    </source>
</evidence>
<dbReference type="OrthoDB" id="47007at2759"/>
<evidence type="ECO:0000313" key="4">
    <source>
        <dbReference type="EMBL" id="QKX61980.1"/>
    </source>
</evidence>
<keyword evidence="3" id="KW-0560">Oxidoreductase</keyword>
<reference evidence="5" key="1">
    <citation type="submission" date="2020-06" db="EMBL/GenBank/DDBJ databases">
        <title>A chromosome-scale genome assembly of Talaromyces rugulosus W13939.</title>
        <authorList>
            <person name="Wang B."/>
            <person name="Guo L."/>
            <person name="Ye K."/>
            <person name="Wang L."/>
        </authorList>
    </citation>
    <scope>NUCLEOTIDE SEQUENCE [LARGE SCALE GENOMIC DNA]</scope>
    <source>
        <strain evidence="5">W13939</strain>
    </source>
</reference>
<dbReference type="PRINTS" id="PR00081">
    <property type="entry name" value="GDHRDH"/>
</dbReference>
<dbReference type="Pfam" id="PF13561">
    <property type="entry name" value="adh_short_C2"/>
    <property type="match status" value="1"/>
</dbReference>
<dbReference type="Proteomes" id="UP000509510">
    <property type="component" value="Chromosome V"/>
</dbReference>
<dbReference type="PANTHER" id="PTHR43477:SF1">
    <property type="entry name" value="DIHYDROANTICAPSIN 7-DEHYDROGENASE"/>
    <property type="match status" value="1"/>
</dbReference>
<name>A0A7H8R6J2_TALRU</name>
<dbReference type="PANTHER" id="PTHR43477">
    <property type="entry name" value="DIHYDROANTICAPSIN 7-DEHYDROGENASE"/>
    <property type="match status" value="1"/>
</dbReference>
<dbReference type="SUPFAM" id="SSF51735">
    <property type="entry name" value="NAD(P)-binding Rossmann-fold domains"/>
    <property type="match status" value="1"/>
</dbReference>
<dbReference type="Gene3D" id="3.40.50.720">
    <property type="entry name" value="NAD(P)-binding Rossmann-like Domain"/>
    <property type="match status" value="1"/>
</dbReference>
<evidence type="ECO:0000256" key="3">
    <source>
        <dbReference type="ARBA" id="ARBA00023002"/>
    </source>
</evidence>
<accession>A0A7H8R6J2</accession>
<dbReference type="PRINTS" id="PR00080">
    <property type="entry name" value="SDRFAMILY"/>
</dbReference>
<dbReference type="InterPro" id="IPR002347">
    <property type="entry name" value="SDR_fam"/>
</dbReference>
<evidence type="ECO:0000256" key="1">
    <source>
        <dbReference type="ARBA" id="ARBA00006484"/>
    </source>
</evidence>
<dbReference type="FunFam" id="3.40.50.720:FF:000084">
    <property type="entry name" value="Short-chain dehydrogenase reductase"/>
    <property type="match status" value="1"/>
</dbReference>
<dbReference type="InterPro" id="IPR051122">
    <property type="entry name" value="SDR_DHRS6-like"/>
</dbReference>
<dbReference type="GO" id="GO:0016491">
    <property type="term" value="F:oxidoreductase activity"/>
    <property type="evidence" value="ECO:0007669"/>
    <property type="project" value="UniProtKB-KW"/>
</dbReference>
<evidence type="ECO:0000313" key="5">
    <source>
        <dbReference type="Proteomes" id="UP000509510"/>
    </source>
</evidence>
<keyword evidence="5" id="KW-1185">Reference proteome</keyword>